<comment type="caution">
    <text evidence="12">The sequence shown here is derived from an EMBL/GenBank/DDBJ whole genome shotgun (WGS) entry which is preliminary data.</text>
</comment>
<evidence type="ECO:0000256" key="2">
    <source>
        <dbReference type="ARBA" id="ARBA00010790"/>
    </source>
</evidence>
<dbReference type="Pfam" id="PF00732">
    <property type="entry name" value="GMC_oxred_N"/>
    <property type="match status" value="1"/>
</dbReference>
<keyword evidence="5 8" id="KW-0274">FAD</keyword>
<evidence type="ECO:0000256" key="9">
    <source>
        <dbReference type="SAM" id="SignalP"/>
    </source>
</evidence>
<evidence type="ECO:0000313" key="12">
    <source>
        <dbReference type="EMBL" id="KAL0069971.1"/>
    </source>
</evidence>
<dbReference type="InterPro" id="IPR012132">
    <property type="entry name" value="GMC_OxRdtase"/>
</dbReference>
<comment type="similarity">
    <text evidence="2 8">Belongs to the GMC oxidoreductase family.</text>
</comment>
<dbReference type="InterPro" id="IPR000172">
    <property type="entry name" value="GMC_OxRdtase_N"/>
</dbReference>
<feature type="chain" id="PRO_5047049370" description="Glucose-methanol-choline oxidoreductase N-terminal domain-containing protein" evidence="9">
    <location>
        <begin position="21"/>
        <end position="602"/>
    </location>
</feature>
<dbReference type="Gene3D" id="3.50.50.60">
    <property type="entry name" value="FAD/NAD(P)-binding domain"/>
    <property type="match status" value="1"/>
</dbReference>
<dbReference type="Pfam" id="PF05199">
    <property type="entry name" value="GMC_oxred_C"/>
    <property type="match status" value="1"/>
</dbReference>
<evidence type="ECO:0000256" key="5">
    <source>
        <dbReference type="ARBA" id="ARBA00022827"/>
    </source>
</evidence>
<keyword evidence="7" id="KW-0325">Glycoprotein</keyword>
<feature type="signal peptide" evidence="9">
    <location>
        <begin position="1"/>
        <end position="20"/>
    </location>
</feature>
<keyword evidence="3 8" id="KW-0285">Flavoprotein</keyword>
<dbReference type="SUPFAM" id="SSF51905">
    <property type="entry name" value="FAD/NAD(P)-binding domain"/>
    <property type="match status" value="1"/>
</dbReference>
<evidence type="ECO:0000259" key="11">
    <source>
        <dbReference type="PROSITE" id="PS00624"/>
    </source>
</evidence>
<protein>
    <recommendedName>
        <fullName evidence="10 11">Glucose-methanol-choline oxidoreductase N-terminal domain-containing protein</fullName>
    </recommendedName>
</protein>
<reference evidence="12 13" key="1">
    <citation type="submission" date="2024-05" db="EMBL/GenBank/DDBJ databases">
        <title>A draft genome resource for the thread blight pathogen Marasmius tenuissimus strain MS-2.</title>
        <authorList>
            <person name="Yulfo-Soto G.E."/>
            <person name="Baruah I.K."/>
            <person name="Amoako-Attah I."/>
            <person name="Bukari Y."/>
            <person name="Meinhardt L.W."/>
            <person name="Bailey B.A."/>
            <person name="Cohen S.P."/>
        </authorList>
    </citation>
    <scope>NUCLEOTIDE SEQUENCE [LARGE SCALE GENOMIC DNA]</scope>
    <source>
        <strain evidence="12 13">MS-2</strain>
    </source>
</reference>
<evidence type="ECO:0000256" key="8">
    <source>
        <dbReference type="RuleBase" id="RU003968"/>
    </source>
</evidence>
<dbReference type="EMBL" id="JBBXMP010000009">
    <property type="protein sequence ID" value="KAL0069971.1"/>
    <property type="molecule type" value="Genomic_DNA"/>
</dbReference>
<dbReference type="PROSITE" id="PS00623">
    <property type="entry name" value="GMC_OXRED_1"/>
    <property type="match status" value="1"/>
</dbReference>
<dbReference type="PROSITE" id="PS00624">
    <property type="entry name" value="GMC_OXRED_2"/>
    <property type="match status" value="1"/>
</dbReference>
<evidence type="ECO:0000256" key="1">
    <source>
        <dbReference type="ARBA" id="ARBA00001974"/>
    </source>
</evidence>
<sequence>MFSSLLFALLPLAIARQVVAYDYVIIGGGTAGLTVASRLAEDDDVSILVLEAGPNAENFPEVYIPGLVFTGRSSALNWLYGTTSQPGFNNRTSTVGGGKALGGSTVVNAMIFPRGLKEQYDTWAALNHDSSWTWSSLLPFFKRSENFMPPNEFQVANGARYDPEVHGLNPKLGRVKVGFQNYFFPQARIWEETAVGLGIAASPDLSNGDPQAVGISPNSIDPVNNTRCSATCAYYTPFTNRTNFEVITNAVVSRIIWSYDGDTNSSGLVASGVEYYLVNTTTPVFANVTREVIVSAGAVGSPKVLELSGVGNSTILKAAGIEPVLDHPTVGENFADHVHSWATFVNTPNDTLITTDILQQNPPFAQEQMDLWNENRTGMYSAAYGRTLGIIPPLKVFEKSALDALVKDARANITAYATQYANGNKGLVKGIEAQHEIALKLFEEDRNGPLEMNLNPGYNGPTPAMSRPKGNYTAITVVLYAPLSRGRVHISSSHYRTPPSVNPAYYSHPIDVAAHVGGIKLARKMMRSPPMSSMFEQEVEPGPTRETDADIEDWLRNVSEGDNHPTGTMSMLPRKLGGVVDTSLKLYGTANVRIAGTGCKIT</sequence>
<dbReference type="Proteomes" id="UP001437256">
    <property type="component" value="Unassembled WGS sequence"/>
</dbReference>
<dbReference type="InterPro" id="IPR036188">
    <property type="entry name" value="FAD/NAD-bd_sf"/>
</dbReference>
<evidence type="ECO:0000256" key="4">
    <source>
        <dbReference type="ARBA" id="ARBA00022729"/>
    </source>
</evidence>
<name>A0ABR3A7T2_9AGAR</name>
<evidence type="ECO:0000259" key="10">
    <source>
        <dbReference type="PROSITE" id="PS00623"/>
    </source>
</evidence>
<evidence type="ECO:0000256" key="7">
    <source>
        <dbReference type="ARBA" id="ARBA00023180"/>
    </source>
</evidence>
<gene>
    <name evidence="12" type="ORF">AAF712_002868</name>
</gene>
<dbReference type="Gene3D" id="3.30.560.10">
    <property type="entry name" value="Glucose Oxidase, domain 3"/>
    <property type="match status" value="1"/>
</dbReference>
<organism evidence="12 13">
    <name type="scientific">Marasmius tenuissimus</name>
    <dbReference type="NCBI Taxonomy" id="585030"/>
    <lineage>
        <taxon>Eukaryota</taxon>
        <taxon>Fungi</taxon>
        <taxon>Dikarya</taxon>
        <taxon>Basidiomycota</taxon>
        <taxon>Agaricomycotina</taxon>
        <taxon>Agaricomycetes</taxon>
        <taxon>Agaricomycetidae</taxon>
        <taxon>Agaricales</taxon>
        <taxon>Marasmiineae</taxon>
        <taxon>Marasmiaceae</taxon>
        <taxon>Marasmius</taxon>
    </lineage>
</organism>
<feature type="domain" description="Glucose-methanol-choline oxidoreductase N-terminal" evidence="11">
    <location>
        <begin position="297"/>
        <end position="311"/>
    </location>
</feature>
<dbReference type="SUPFAM" id="SSF54373">
    <property type="entry name" value="FAD-linked reductases, C-terminal domain"/>
    <property type="match status" value="1"/>
</dbReference>
<dbReference type="PIRSF" id="PIRSF000137">
    <property type="entry name" value="Alcohol_oxidase"/>
    <property type="match status" value="1"/>
</dbReference>
<dbReference type="PANTHER" id="PTHR11552:SF201">
    <property type="entry name" value="GLUCOSE-METHANOL-CHOLINE OXIDOREDUCTASE N-TERMINAL DOMAIN-CONTAINING PROTEIN"/>
    <property type="match status" value="1"/>
</dbReference>
<evidence type="ECO:0000256" key="6">
    <source>
        <dbReference type="ARBA" id="ARBA00023002"/>
    </source>
</evidence>
<keyword evidence="4 9" id="KW-0732">Signal</keyword>
<evidence type="ECO:0000313" key="13">
    <source>
        <dbReference type="Proteomes" id="UP001437256"/>
    </source>
</evidence>
<dbReference type="PANTHER" id="PTHR11552">
    <property type="entry name" value="GLUCOSE-METHANOL-CHOLINE GMC OXIDOREDUCTASE"/>
    <property type="match status" value="1"/>
</dbReference>
<keyword evidence="6" id="KW-0560">Oxidoreductase</keyword>
<keyword evidence="13" id="KW-1185">Reference proteome</keyword>
<comment type="cofactor">
    <cofactor evidence="1">
        <name>FAD</name>
        <dbReference type="ChEBI" id="CHEBI:57692"/>
    </cofactor>
</comment>
<feature type="domain" description="Glucose-methanol-choline oxidoreductase N-terminal" evidence="10">
    <location>
        <begin position="98"/>
        <end position="121"/>
    </location>
</feature>
<dbReference type="InterPro" id="IPR007867">
    <property type="entry name" value="GMC_OxRtase_C"/>
</dbReference>
<accession>A0ABR3A7T2</accession>
<evidence type="ECO:0000256" key="3">
    <source>
        <dbReference type="ARBA" id="ARBA00022630"/>
    </source>
</evidence>
<proteinExistence type="inferred from homology"/>